<accession>A0ABS1V6A1</accession>
<dbReference type="InterPro" id="IPR011067">
    <property type="entry name" value="Plasmid_toxin/cell-grow_inhib"/>
</dbReference>
<reference evidence="1 2" key="1">
    <citation type="submission" date="2021-01" db="EMBL/GenBank/DDBJ databases">
        <title>Belnapia mucosa sp. nov. and Belnapia arida sp. nov., isolated from the Tabernas Desert (Almeria, Spain).</title>
        <authorList>
            <person name="Molina-Menor E."/>
            <person name="Vidal-Verdu A."/>
            <person name="Calonge A."/>
            <person name="Satari L."/>
            <person name="Pereto Magraner J."/>
            <person name="Porcar Miralles M."/>
        </authorList>
    </citation>
    <scope>NUCLEOTIDE SEQUENCE [LARGE SCALE GENOMIC DNA]</scope>
    <source>
        <strain evidence="1 2">T6</strain>
    </source>
</reference>
<dbReference type="InterPro" id="IPR003477">
    <property type="entry name" value="PemK-like"/>
</dbReference>
<evidence type="ECO:0000313" key="2">
    <source>
        <dbReference type="Proteomes" id="UP000606490"/>
    </source>
</evidence>
<evidence type="ECO:0000313" key="1">
    <source>
        <dbReference type="EMBL" id="MBL6457209.1"/>
    </source>
</evidence>
<dbReference type="Pfam" id="PF02452">
    <property type="entry name" value="PemK_toxin"/>
    <property type="match status" value="1"/>
</dbReference>
<dbReference type="PANTHER" id="PTHR33988">
    <property type="entry name" value="ENDORIBONUCLEASE MAZF-RELATED"/>
    <property type="match status" value="1"/>
</dbReference>
<proteinExistence type="predicted"/>
<organism evidence="1 2">
    <name type="scientific">Belnapia mucosa</name>
    <dbReference type="NCBI Taxonomy" id="2804532"/>
    <lineage>
        <taxon>Bacteria</taxon>
        <taxon>Pseudomonadati</taxon>
        <taxon>Pseudomonadota</taxon>
        <taxon>Alphaproteobacteria</taxon>
        <taxon>Acetobacterales</taxon>
        <taxon>Roseomonadaceae</taxon>
        <taxon>Belnapia</taxon>
    </lineage>
</organism>
<dbReference type="SUPFAM" id="SSF50118">
    <property type="entry name" value="Cell growth inhibitor/plasmid maintenance toxic component"/>
    <property type="match status" value="1"/>
</dbReference>
<dbReference type="PANTHER" id="PTHR33988:SF3">
    <property type="entry name" value="ENDORIBONUCLEASE TOXIN CHPB-RELATED"/>
    <property type="match status" value="1"/>
</dbReference>
<comment type="caution">
    <text evidence="1">The sequence shown here is derived from an EMBL/GenBank/DDBJ whole genome shotgun (WGS) entry which is preliminary data.</text>
</comment>
<protein>
    <submittedName>
        <fullName evidence="1">Type II toxin-antitoxin system PemK/MazF family toxin</fullName>
    </submittedName>
</protein>
<dbReference type="Gene3D" id="2.30.30.110">
    <property type="match status" value="1"/>
</dbReference>
<dbReference type="Proteomes" id="UP000606490">
    <property type="component" value="Unassembled WGS sequence"/>
</dbReference>
<keyword evidence="2" id="KW-1185">Reference proteome</keyword>
<sequence>MPKRGDNFQWAGYVPALGDVAHLNWSPQAGHEMAGPHYGLVLSADLFNQATGLAVIAPITSKGGKLSGFELPIKAGRIAGVVVLSALRSLDYQARDIQYEDKADPALVSEANRRVRMVFP</sequence>
<dbReference type="EMBL" id="JAEUXJ010000007">
    <property type="protein sequence ID" value="MBL6457209.1"/>
    <property type="molecule type" value="Genomic_DNA"/>
</dbReference>
<name>A0ABS1V6A1_9PROT</name>
<dbReference type="RefSeq" id="WP_202826943.1">
    <property type="nucleotide sequence ID" value="NZ_JAEUXJ010000007.1"/>
</dbReference>
<gene>
    <name evidence="1" type="ORF">JMJ55_17875</name>
</gene>